<dbReference type="Pfam" id="PF12729">
    <property type="entry name" value="4HB_MCP_1"/>
    <property type="match status" value="1"/>
</dbReference>
<dbReference type="Proteomes" id="UP001524587">
    <property type="component" value="Unassembled WGS sequence"/>
</dbReference>
<keyword evidence="2" id="KW-1133">Transmembrane helix</keyword>
<dbReference type="PROSITE" id="PS50885">
    <property type="entry name" value="HAMP"/>
    <property type="match status" value="1"/>
</dbReference>
<dbReference type="SMART" id="SM00304">
    <property type="entry name" value="HAMP"/>
    <property type="match status" value="1"/>
</dbReference>
<keyword evidence="2" id="KW-0812">Transmembrane</keyword>
<dbReference type="InterPro" id="IPR024478">
    <property type="entry name" value="HlyB_4HB_MCP"/>
</dbReference>
<organism evidence="4 5">
    <name type="scientific">Endosaccharibacter trunci</name>
    <dbReference type="NCBI Taxonomy" id="2812733"/>
    <lineage>
        <taxon>Bacteria</taxon>
        <taxon>Pseudomonadati</taxon>
        <taxon>Pseudomonadota</taxon>
        <taxon>Alphaproteobacteria</taxon>
        <taxon>Acetobacterales</taxon>
        <taxon>Acetobacteraceae</taxon>
        <taxon>Endosaccharibacter</taxon>
    </lineage>
</organism>
<accession>A0ABT1W9L3</accession>
<evidence type="ECO:0000259" key="3">
    <source>
        <dbReference type="PROSITE" id="PS50885"/>
    </source>
</evidence>
<keyword evidence="1" id="KW-0175">Coiled coil</keyword>
<sequence>MFQRLSIRHQLVACFAGLLTILVGLGVLSSYGLHKVLSNARTIETVSLPQVRLAATLRGDMEDYDRSVVYLILFSKPEDMASEEGWLNKKYDAASQTMAALSPTLDTERKVAKFQDFQRHWQDYTESAQKVVALAKQGDKVGAFAEDRRATTDMLLLAATDIKQLIDMSNEDAAAAVARSEQAGSSTLTIMFLAIGLTILAFVAVAVVLIRSIGRNVTLISDAMMALSRNELDTTIPLVGDRTEMGRIAGVVEIFKAGMIEAERMRAAQEAERAAKEKRAQALEQLVNGFEAQIASMVGMLASASTE</sequence>
<protein>
    <submittedName>
        <fullName evidence="4">MCP four helix bundle domain-containing protein</fullName>
    </submittedName>
</protein>
<gene>
    <name evidence="4" type="ORF">NFI95_14180</name>
</gene>
<feature type="non-terminal residue" evidence="4">
    <location>
        <position position="307"/>
    </location>
</feature>
<evidence type="ECO:0000256" key="1">
    <source>
        <dbReference type="SAM" id="Coils"/>
    </source>
</evidence>
<feature type="transmembrane region" description="Helical" evidence="2">
    <location>
        <begin position="12"/>
        <end position="33"/>
    </location>
</feature>
<feature type="domain" description="HAMP" evidence="3">
    <location>
        <begin position="211"/>
        <end position="264"/>
    </location>
</feature>
<dbReference type="Gene3D" id="6.10.340.10">
    <property type="match status" value="1"/>
</dbReference>
<dbReference type="InterPro" id="IPR003660">
    <property type="entry name" value="HAMP_dom"/>
</dbReference>
<dbReference type="RefSeq" id="WP_422865078.1">
    <property type="nucleotide sequence ID" value="NZ_JAMSKV010000014.1"/>
</dbReference>
<feature type="coiled-coil region" evidence="1">
    <location>
        <begin position="259"/>
        <end position="293"/>
    </location>
</feature>
<name>A0ABT1W9L3_9PROT</name>
<evidence type="ECO:0000313" key="4">
    <source>
        <dbReference type="EMBL" id="MCQ8279589.1"/>
    </source>
</evidence>
<evidence type="ECO:0000313" key="5">
    <source>
        <dbReference type="Proteomes" id="UP001524587"/>
    </source>
</evidence>
<comment type="caution">
    <text evidence="4">The sequence shown here is derived from an EMBL/GenBank/DDBJ whole genome shotgun (WGS) entry which is preliminary data.</text>
</comment>
<keyword evidence="5" id="KW-1185">Reference proteome</keyword>
<reference evidence="4 5" key="1">
    <citation type="submission" date="2022-06" db="EMBL/GenBank/DDBJ databases">
        <title>Endosaccharibacter gen. nov., sp. nov., endophytic bacteria isolated from sugarcane.</title>
        <authorList>
            <person name="Pitiwittayakul N."/>
            <person name="Yukphan P."/>
            <person name="Charoenyingcharoen P."/>
            <person name="Tanasupawat S."/>
        </authorList>
    </citation>
    <scope>NUCLEOTIDE SEQUENCE [LARGE SCALE GENOMIC DNA]</scope>
    <source>
        <strain evidence="4 5">KSS8</strain>
    </source>
</reference>
<feature type="transmembrane region" description="Helical" evidence="2">
    <location>
        <begin position="188"/>
        <end position="210"/>
    </location>
</feature>
<dbReference type="EMBL" id="JAMSKV010000014">
    <property type="protein sequence ID" value="MCQ8279589.1"/>
    <property type="molecule type" value="Genomic_DNA"/>
</dbReference>
<proteinExistence type="predicted"/>
<evidence type="ECO:0000256" key="2">
    <source>
        <dbReference type="SAM" id="Phobius"/>
    </source>
</evidence>
<keyword evidence="2" id="KW-0472">Membrane</keyword>